<keyword evidence="4" id="KW-1185">Reference proteome</keyword>
<reference evidence="2 3" key="2">
    <citation type="submission" date="2019-12" db="EMBL/GenBank/DDBJ databases">
        <title>Erwinia sp. nov., isolated from droppings of birds in the Qinghai-Tiebt plateau of China.</title>
        <authorList>
            <person name="Ge Y."/>
        </authorList>
    </citation>
    <scope>NUCLEOTIDE SEQUENCE [LARGE SCALE GENOMIC DNA]</scope>
    <source>
        <strain evidence="2 3">J780</strain>
    </source>
</reference>
<organism evidence="2 3">
    <name type="scientific">Erwinia sorbitola</name>
    <dbReference type="NCBI Taxonomy" id="2681984"/>
    <lineage>
        <taxon>Bacteria</taxon>
        <taxon>Pseudomonadati</taxon>
        <taxon>Pseudomonadota</taxon>
        <taxon>Gammaproteobacteria</taxon>
        <taxon>Enterobacterales</taxon>
        <taxon>Erwiniaceae</taxon>
        <taxon>Erwinia</taxon>
    </lineage>
</organism>
<name>A0A6I6EU87_9GAMM</name>
<evidence type="ECO:0000313" key="2">
    <source>
        <dbReference type="EMBL" id="QGU87903.1"/>
    </source>
</evidence>
<proteinExistence type="predicted"/>
<dbReference type="RefSeq" id="WP_154750878.1">
    <property type="nucleotide sequence ID" value="NZ_CP046509.1"/>
</dbReference>
<dbReference type="Gene3D" id="3.10.50.20">
    <property type="entry name" value="Cloacin immunity protein"/>
    <property type="match status" value="1"/>
</dbReference>
<dbReference type="EMBL" id="WLZX01000001">
    <property type="protein sequence ID" value="MTD25538.1"/>
    <property type="molecule type" value="Genomic_DNA"/>
</dbReference>
<gene>
    <name evidence="1" type="ORF">GK011_01055</name>
    <name evidence="2" type="ORF">GN242_11995</name>
</gene>
<dbReference type="AlphaFoldDB" id="A0A6I6EU87"/>
<evidence type="ECO:0000313" key="4">
    <source>
        <dbReference type="Proteomes" id="UP000480164"/>
    </source>
</evidence>
<evidence type="ECO:0000313" key="3">
    <source>
        <dbReference type="Proteomes" id="UP000424752"/>
    </source>
</evidence>
<sequence length="85" mass="9993">MGLKLRLQWFDKLTELGVGKEYSIDFGDDASIMTDGLGLPTKDIVNNGSFELRSDWVMHLQPHFTHRINLSSYDYFISFDYRDKW</sequence>
<dbReference type="Proteomes" id="UP000424752">
    <property type="component" value="Chromosome"/>
</dbReference>
<dbReference type="GO" id="GO:0015643">
    <property type="term" value="F:toxic substance binding"/>
    <property type="evidence" value="ECO:0007669"/>
    <property type="project" value="InterPro"/>
</dbReference>
<accession>A0A6I6EU87</accession>
<dbReference type="GO" id="GO:0030153">
    <property type="term" value="P:bacteriocin immunity"/>
    <property type="evidence" value="ECO:0007669"/>
    <property type="project" value="InterPro"/>
</dbReference>
<reference evidence="1 4" key="1">
    <citation type="submission" date="2019-11" db="EMBL/GenBank/DDBJ databases">
        <title>Erwinia sp. nov., isolated from feces of birds in Tibet plateau of China.</title>
        <authorList>
            <person name="Ge Y."/>
        </authorList>
    </citation>
    <scope>NUCLEOTIDE SEQUENCE [LARGE SCALE GENOMIC DNA]</scope>
    <source>
        <strain evidence="1 4">J316</strain>
    </source>
</reference>
<dbReference type="EMBL" id="CP046509">
    <property type="protein sequence ID" value="QGU87903.1"/>
    <property type="molecule type" value="Genomic_DNA"/>
</dbReference>
<protein>
    <submittedName>
        <fullName evidence="2">Cloacin</fullName>
    </submittedName>
</protein>
<dbReference type="PRINTS" id="PR01296">
    <property type="entry name" value="CLOACNIMMNTY"/>
</dbReference>
<dbReference type="SUPFAM" id="SSF54552">
    <property type="entry name" value="Colicin E3 immunity protein"/>
    <property type="match status" value="1"/>
</dbReference>
<evidence type="ECO:0000313" key="1">
    <source>
        <dbReference type="EMBL" id="MTD25538.1"/>
    </source>
</evidence>
<accession>A0A6L6GIX8</accession>
<dbReference type="InterPro" id="IPR003063">
    <property type="entry name" value="Cloacn_immnty_fam"/>
</dbReference>
<dbReference type="KEGG" id="erwi:GN242_11995"/>
<dbReference type="InterPro" id="IPR036528">
    <property type="entry name" value="Cloacn_immnty_sf"/>
</dbReference>
<dbReference type="Proteomes" id="UP000480164">
    <property type="component" value="Unassembled WGS sequence"/>
</dbReference>
<dbReference type="Pfam" id="PF03513">
    <property type="entry name" value="Cloacin_immun"/>
    <property type="match status" value="1"/>
</dbReference>